<gene>
    <name evidence="2" type="ORF">DP114_08265</name>
</gene>
<proteinExistence type="predicted"/>
<protein>
    <submittedName>
        <fullName evidence="2">Uncharacterized protein</fullName>
    </submittedName>
</protein>
<dbReference type="KEGG" id="bsen:DP114_08265"/>
<organism evidence="2 3">
    <name type="scientific">Brasilonema sennae CENA114</name>
    <dbReference type="NCBI Taxonomy" id="415709"/>
    <lineage>
        <taxon>Bacteria</taxon>
        <taxon>Bacillati</taxon>
        <taxon>Cyanobacteriota</taxon>
        <taxon>Cyanophyceae</taxon>
        <taxon>Nostocales</taxon>
        <taxon>Scytonemataceae</taxon>
        <taxon>Brasilonema</taxon>
        <taxon>Bromeliae group (in: Brasilonema)</taxon>
    </lineage>
</organism>
<dbReference type="EMBL" id="CP030118">
    <property type="protein sequence ID" value="QDL07896.1"/>
    <property type="molecule type" value="Genomic_DNA"/>
</dbReference>
<sequence length="174" mass="19193">MSAKLKLFLIVILSIFATAATGVYITQRQPSEAVSSLNNGQVPQFSDANIAQEIVNSERANYNTIPLESINSPLQGSDPADLAVNAFDNMDSTLKTRKVEVFYPYPNQALVTITQIEPAKNFLKAIKYRVELTTFGRSFFVSSPRVWQIVWAGSQVQCISGSSLLKPQSTQICQ</sequence>
<keyword evidence="1" id="KW-0732">Signal</keyword>
<accession>A0A856MG14</accession>
<dbReference type="Proteomes" id="UP000503129">
    <property type="component" value="Chromosome"/>
</dbReference>
<evidence type="ECO:0000313" key="2">
    <source>
        <dbReference type="EMBL" id="QDL07896.1"/>
    </source>
</evidence>
<reference evidence="2 3" key="1">
    <citation type="submission" date="2018-06" db="EMBL/GenBank/DDBJ databases">
        <title>Comparative genomics of Brasilonema spp. strains.</title>
        <authorList>
            <person name="Alvarenga D.O."/>
            <person name="Fiore M.F."/>
            <person name="Varani A.M."/>
        </authorList>
    </citation>
    <scope>NUCLEOTIDE SEQUENCE [LARGE SCALE GENOMIC DNA]</scope>
    <source>
        <strain evidence="2 3">CENA114</strain>
    </source>
</reference>
<feature type="chain" id="PRO_5032286334" evidence="1">
    <location>
        <begin position="20"/>
        <end position="174"/>
    </location>
</feature>
<evidence type="ECO:0000256" key="1">
    <source>
        <dbReference type="SAM" id="SignalP"/>
    </source>
</evidence>
<name>A0A856MG14_9CYAN</name>
<dbReference type="AlphaFoldDB" id="A0A856MG14"/>
<dbReference type="RefSeq" id="WP_171975865.1">
    <property type="nucleotide sequence ID" value="NZ_CAWOXK010000001.1"/>
</dbReference>
<feature type="signal peptide" evidence="1">
    <location>
        <begin position="1"/>
        <end position="19"/>
    </location>
</feature>
<keyword evidence="3" id="KW-1185">Reference proteome</keyword>
<evidence type="ECO:0000313" key="3">
    <source>
        <dbReference type="Proteomes" id="UP000503129"/>
    </source>
</evidence>